<dbReference type="PANTHER" id="PTHR48407:SF1">
    <property type="entry name" value="CRANIOFACIAL DEVELOPMENT PROTEIN 1"/>
    <property type="match status" value="1"/>
</dbReference>
<sequence length="340" mass="39122">MDLSKKGSPVTESEALVKESIKQENALTEDSKVHDKQGEEGDGEEDEDEDDEEDDDYDPEAKPAKEANEEEEESEDDEPEPDYSAIQSSGISEVKTRHQKQLEKSGFGSTNKRAQYQQMNGYLQDESHVDVDSLFEDLKRRSNDPSLREREEYSNHDTPEVTQEQENRTESTEQTDLGPQKIKIQTSYTFAGKLITESKLVDADSAEAKAYLNSTNGLTAAETEDQTKTRSYVTVIREVPGTKEQVPLRIKLKRPSLIDKFLSSYNNKRQKLSTLEKSRLDWASFVDQRKLQDDLKLHNKAGYLDKQEFLGRLDAKRDEQYVKAREEDRKRQWQLQQQSL</sequence>
<dbReference type="PANTHER" id="PTHR48407">
    <property type="entry name" value="CRANIOFACIAL DEVELOPMENT PROTEIN 1"/>
    <property type="match status" value="1"/>
</dbReference>
<accession>A0AAW0FJE9</accession>
<evidence type="ECO:0000256" key="3">
    <source>
        <dbReference type="SAM" id="MobiDB-lite"/>
    </source>
</evidence>
<feature type="compositionally biased region" description="Basic and acidic residues" evidence="3">
    <location>
        <begin position="125"/>
        <end position="171"/>
    </location>
</feature>
<dbReference type="InterPro" id="IPR011421">
    <property type="entry name" value="BCNT-C"/>
</dbReference>
<dbReference type="InterPro" id="IPR027124">
    <property type="entry name" value="Swc5/CFDP1/2"/>
</dbReference>
<dbReference type="AlphaFoldDB" id="A0AAW0FJE9"/>
<feature type="domain" description="BCNT-C" evidence="4">
    <location>
        <begin position="252"/>
        <end position="331"/>
    </location>
</feature>
<gene>
    <name evidence="5" type="ORF">QCA50_017843</name>
</gene>
<comment type="similarity">
    <text evidence="1">Belongs to the SWC5 family.</text>
</comment>
<protein>
    <recommendedName>
        <fullName evidence="2">SWR1-complex protein 5</fullName>
    </recommendedName>
</protein>
<evidence type="ECO:0000256" key="1">
    <source>
        <dbReference type="ARBA" id="ARBA00010465"/>
    </source>
</evidence>
<name>A0AAW0FJE9_9APHY</name>
<feature type="region of interest" description="Disordered" evidence="3">
    <location>
        <begin position="1"/>
        <end position="179"/>
    </location>
</feature>
<evidence type="ECO:0000256" key="2">
    <source>
        <dbReference type="ARBA" id="ARBA00019138"/>
    </source>
</evidence>
<evidence type="ECO:0000313" key="5">
    <source>
        <dbReference type="EMBL" id="KAK7679084.1"/>
    </source>
</evidence>
<keyword evidence="6" id="KW-1185">Reference proteome</keyword>
<feature type="compositionally biased region" description="Basic and acidic residues" evidence="3">
    <location>
        <begin position="29"/>
        <end position="39"/>
    </location>
</feature>
<organism evidence="5 6">
    <name type="scientific">Cerrena zonata</name>
    <dbReference type="NCBI Taxonomy" id="2478898"/>
    <lineage>
        <taxon>Eukaryota</taxon>
        <taxon>Fungi</taxon>
        <taxon>Dikarya</taxon>
        <taxon>Basidiomycota</taxon>
        <taxon>Agaricomycotina</taxon>
        <taxon>Agaricomycetes</taxon>
        <taxon>Polyporales</taxon>
        <taxon>Cerrenaceae</taxon>
        <taxon>Cerrena</taxon>
    </lineage>
</organism>
<dbReference type="Proteomes" id="UP001385951">
    <property type="component" value="Unassembled WGS sequence"/>
</dbReference>
<feature type="compositionally biased region" description="Polar residues" evidence="3">
    <location>
        <begin position="107"/>
        <end position="121"/>
    </location>
</feature>
<evidence type="ECO:0000259" key="4">
    <source>
        <dbReference type="PROSITE" id="PS51279"/>
    </source>
</evidence>
<dbReference type="PROSITE" id="PS51279">
    <property type="entry name" value="BCNT_C"/>
    <property type="match status" value="1"/>
</dbReference>
<evidence type="ECO:0000313" key="6">
    <source>
        <dbReference type="Proteomes" id="UP001385951"/>
    </source>
</evidence>
<reference evidence="5 6" key="1">
    <citation type="submission" date="2022-09" db="EMBL/GenBank/DDBJ databases">
        <authorList>
            <person name="Palmer J.M."/>
        </authorList>
    </citation>
    <scope>NUCLEOTIDE SEQUENCE [LARGE SCALE GENOMIC DNA]</scope>
    <source>
        <strain evidence="5 6">DSM 7382</strain>
    </source>
</reference>
<dbReference type="EMBL" id="JASBNA010000063">
    <property type="protein sequence ID" value="KAK7679084.1"/>
    <property type="molecule type" value="Genomic_DNA"/>
</dbReference>
<dbReference type="GO" id="GO:0000812">
    <property type="term" value="C:Swr1 complex"/>
    <property type="evidence" value="ECO:0007669"/>
    <property type="project" value="TreeGrafter"/>
</dbReference>
<dbReference type="Pfam" id="PF07572">
    <property type="entry name" value="BCNT"/>
    <property type="match status" value="1"/>
</dbReference>
<feature type="compositionally biased region" description="Acidic residues" evidence="3">
    <location>
        <begin position="40"/>
        <end position="58"/>
    </location>
</feature>
<comment type="caution">
    <text evidence="5">The sequence shown here is derived from an EMBL/GenBank/DDBJ whole genome shotgun (WGS) entry which is preliminary data.</text>
</comment>
<proteinExistence type="inferred from homology"/>
<feature type="compositionally biased region" description="Basic and acidic residues" evidence="3">
    <location>
        <begin position="94"/>
        <end position="103"/>
    </location>
</feature>
<feature type="compositionally biased region" description="Acidic residues" evidence="3">
    <location>
        <begin position="68"/>
        <end position="81"/>
    </location>
</feature>